<keyword evidence="1" id="KW-0812">Transmembrane</keyword>
<proteinExistence type="predicted"/>
<feature type="transmembrane region" description="Helical" evidence="1">
    <location>
        <begin position="317"/>
        <end position="341"/>
    </location>
</feature>
<evidence type="ECO:0008006" key="4">
    <source>
        <dbReference type="Google" id="ProtNLM"/>
    </source>
</evidence>
<dbReference type="Proteomes" id="UP000230796">
    <property type="component" value="Unassembled WGS sequence"/>
</dbReference>
<dbReference type="EMBL" id="PFAF01000016">
    <property type="protein sequence ID" value="PIR99153.1"/>
    <property type="molecule type" value="Genomic_DNA"/>
</dbReference>
<comment type="caution">
    <text evidence="2">The sequence shown here is derived from an EMBL/GenBank/DDBJ whole genome shotgun (WGS) entry which is preliminary data.</text>
</comment>
<evidence type="ECO:0000256" key="1">
    <source>
        <dbReference type="SAM" id="Phobius"/>
    </source>
</evidence>
<gene>
    <name evidence="2" type="ORF">COT87_00970</name>
</gene>
<protein>
    <recommendedName>
        <fullName evidence="4">O-antigen ligase domain-containing protein</fullName>
    </recommendedName>
</protein>
<name>A0A2H0VJ93_9BACT</name>
<feature type="transmembrane region" description="Helical" evidence="1">
    <location>
        <begin position="210"/>
        <end position="227"/>
    </location>
</feature>
<dbReference type="AlphaFoldDB" id="A0A2H0VJ93"/>
<evidence type="ECO:0000313" key="3">
    <source>
        <dbReference type="Proteomes" id="UP000230796"/>
    </source>
</evidence>
<feature type="transmembrane region" description="Helical" evidence="1">
    <location>
        <begin position="117"/>
        <end position="134"/>
    </location>
</feature>
<feature type="transmembrane region" description="Helical" evidence="1">
    <location>
        <begin position="178"/>
        <end position="203"/>
    </location>
</feature>
<organism evidence="2 3">
    <name type="scientific">Candidatus Collierbacteria bacterium CG10_big_fil_rev_8_21_14_0_10_44_9</name>
    <dbReference type="NCBI Taxonomy" id="1974535"/>
    <lineage>
        <taxon>Bacteria</taxon>
        <taxon>Candidatus Collieribacteriota</taxon>
    </lineage>
</organism>
<accession>A0A2H0VJ93</accession>
<feature type="transmembrane region" description="Helical" evidence="1">
    <location>
        <begin position="60"/>
        <end position="80"/>
    </location>
</feature>
<feature type="transmembrane region" description="Helical" evidence="1">
    <location>
        <begin position="288"/>
        <end position="310"/>
    </location>
</feature>
<feature type="transmembrane region" description="Helical" evidence="1">
    <location>
        <begin position="30"/>
        <end position="48"/>
    </location>
</feature>
<feature type="transmembrane region" description="Helical" evidence="1">
    <location>
        <begin position="86"/>
        <end position="105"/>
    </location>
</feature>
<keyword evidence="1" id="KW-0472">Membrane</keyword>
<keyword evidence="1" id="KW-1133">Transmembrane helix</keyword>
<evidence type="ECO:0000313" key="2">
    <source>
        <dbReference type="EMBL" id="PIR99153.1"/>
    </source>
</evidence>
<reference evidence="3" key="1">
    <citation type="submission" date="2017-09" db="EMBL/GenBank/DDBJ databases">
        <title>Depth-based differentiation of microbial function through sediment-hosted aquifers and enrichment of novel symbionts in the deep terrestrial subsurface.</title>
        <authorList>
            <person name="Probst A.J."/>
            <person name="Ladd B."/>
            <person name="Jarett J.K."/>
            <person name="Geller-Mcgrath D.E."/>
            <person name="Sieber C.M.K."/>
            <person name="Emerson J.B."/>
            <person name="Anantharaman K."/>
            <person name="Thomas B.C."/>
            <person name="Malmstrom R."/>
            <person name="Stieglmeier M."/>
            <person name="Klingl A."/>
            <person name="Woyke T."/>
            <person name="Ryan C.M."/>
            <person name="Banfield J.F."/>
        </authorList>
    </citation>
    <scope>NUCLEOTIDE SEQUENCE [LARGE SCALE GENOMIC DNA]</scope>
</reference>
<sequence>MAQKITHWLLITLILSLGFGQLLRFEFFGFPIYLHDILVVLILLFLFLQGQALQVRKIDLRGLALLGAGLTLGWLRALTLYPIPDLLIPALYTIRLLSYLVLYFIIKQSKIIIPKSYFLISGFLTLIVGLWQYFYLPDMRIFQSIGWDDHLSRLTLPHFDPTFTAVMLSLATLAFPKFFPLFIIGILLTYARSIWLSLILVLLYFLKNKLILLLTVSFMLLAIFILPKKFGEGTNLLRTYSISSRLQSDFSYIQKYNWDLLIGRGMNTLLLDQDPTHATSPNNSYLDLLVTTGILGLIGWGMIMQSIYLISSHKPMLIFFFIASLFNNVMFYSFAILWVLLLETTVPTSI</sequence>